<comment type="caution">
    <text evidence="9">The sequence shown here is derived from an EMBL/GenBank/DDBJ whole genome shotgun (WGS) entry which is preliminary data.</text>
</comment>
<dbReference type="InterPro" id="IPR044049">
    <property type="entry name" value="EccD_transm"/>
</dbReference>
<evidence type="ECO:0000256" key="7">
    <source>
        <dbReference type="SAM" id="Phobius"/>
    </source>
</evidence>
<dbReference type="EMBL" id="JBIRWE010000002">
    <property type="protein sequence ID" value="MFI1963513.1"/>
    <property type="molecule type" value="Genomic_DNA"/>
</dbReference>
<keyword evidence="5 7" id="KW-1133">Transmembrane helix</keyword>
<feature type="transmembrane region" description="Helical" evidence="7">
    <location>
        <begin position="381"/>
        <end position="405"/>
    </location>
</feature>
<keyword evidence="10" id="KW-1185">Reference proteome</keyword>
<evidence type="ECO:0000256" key="1">
    <source>
        <dbReference type="ARBA" id="ARBA00004651"/>
    </source>
</evidence>
<feature type="transmembrane region" description="Helical" evidence="7">
    <location>
        <begin position="263"/>
        <end position="283"/>
    </location>
</feature>
<dbReference type="NCBIfam" id="TIGR03920">
    <property type="entry name" value="T7SS_EccD"/>
    <property type="match status" value="1"/>
</dbReference>
<dbReference type="Pfam" id="PF19053">
    <property type="entry name" value="EccD"/>
    <property type="match status" value="1"/>
</dbReference>
<name>A0ABW7UM33_9ACTN</name>
<protein>
    <submittedName>
        <fullName evidence="9">Type VII secretion integral membrane protein EccD</fullName>
    </submittedName>
</protein>
<gene>
    <name evidence="9" type="primary">eccD</name>
    <name evidence="9" type="ORF">ACH429_05130</name>
</gene>
<dbReference type="Pfam" id="PF08817">
    <property type="entry name" value="YukD"/>
    <property type="match status" value="1"/>
</dbReference>
<dbReference type="Gene3D" id="3.10.20.90">
    <property type="entry name" value="Phosphatidylinositol 3-kinase Catalytic Subunit, Chain A, domain 1"/>
    <property type="match status" value="1"/>
</dbReference>
<accession>A0ABW7UM33</accession>
<feature type="transmembrane region" description="Helical" evidence="7">
    <location>
        <begin position="120"/>
        <end position="140"/>
    </location>
</feature>
<feature type="domain" description="EccD-like transmembrane" evidence="8">
    <location>
        <begin position="119"/>
        <end position="486"/>
    </location>
</feature>
<evidence type="ECO:0000256" key="4">
    <source>
        <dbReference type="ARBA" id="ARBA00022692"/>
    </source>
</evidence>
<evidence type="ECO:0000256" key="3">
    <source>
        <dbReference type="ARBA" id="ARBA00022475"/>
    </source>
</evidence>
<feature type="transmembrane region" description="Helical" evidence="7">
    <location>
        <begin position="329"/>
        <end position="349"/>
    </location>
</feature>
<dbReference type="Proteomes" id="UP001611548">
    <property type="component" value="Unassembled WGS sequence"/>
</dbReference>
<dbReference type="InterPro" id="IPR024962">
    <property type="entry name" value="YukD-like"/>
</dbReference>
<feature type="transmembrane region" description="Helical" evidence="7">
    <location>
        <begin position="236"/>
        <end position="257"/>
    </location>
</feature>
<feature type="transmembrane region" description="Helical" evidence="7">
    <location>
        <begin position="355"/>
        <end position="374"/>
    </location>
</feature>
<evidence type="ECO:0000256" key="2">
    <source>
        <dbReference type="ARBA" id="ARBA00006162"/>
    </source>
</evidence>
<dbReference type="InterPro" id="IPR006707">
    <property type="entry name" value="T7SS_EccD"/>
</dbReference>
<feature type="transmembrane region" description="Helical" evidence="7">
    <location>
        <begin position="209"/>
        <end position="229"/>
    </location>
</feature>
<comment type="subcellular location">
    <subcellularLocation>
        <location evidence="1">Cell membrane</location>
        <topology evidence="1">Multi-pass membrane protein</topology>
    </subcellularLocation>
</comment>
<feature type="transmembrane region" description="Helical" evidence="7">
    <location>
        <begin position="179"/>
        <end position="197"/>
    </location>
</feature>
<organism evidence="9 10">
    <name type="scientific">Streptomyces pathocidini</name>
    <dbReference type="NCBI Taxonomy" id="1650571"/>
    <lineage>
        <taxon>Bacteria</taxon>
        <taxon>Bacillati</taxon>
        <taxon>Actinomycetota</taxon>
        <taxon>Actinomycetes</taxon>
        <taxon>Kitasatosporales</taxon>
        <taxon>Streptomycetaceae</taxon>
        <taxon>Streptomyces</taxon>
    </lineage>
</organism>
<evidence type="ECO:0000256" key="5">
    <source>
        <dbReference type="ARBA" id="ARBA00022989"/>
    </source>
</evidence>
<evidence type="ECO:0000259" key="8">
    <source>
        <dbReference type="Pfam" id="PF19053"/>
    </source>
</evidence>
<feature type="transmembrane region" description="Helical" evidence="7">
    <location>
        <begin position="425"/>
        <end position="445"/>
    </location>
</feature>
<keyword evidence="3" id="KW-1003">Cell membrane</keyword>
<dbReference type="PIRSF" id="PIRSF017804">
    <property type="entry name" value="Secretion_EccD1"/>
    <property type="match status" value="1"/>
</dbReference>
<feature type="transmembrane region" description="Helical" evidence="7">
    <location>
        <begin position="457"/>
        <end position="483"/>
    </location>
</feature>
<evidence type="ECO:0000313" key="10">
    <source>
        <dbReference type="Proteomes" id="UP001611548"/>
    </source>
</evidence>
<dbReference type="RefSeq" id="WP_055470572.1">
    <property type="nucleotide sequence ID" value="NZ_JBEZHZ010000048.1"/>
</dbReference>
<comment type="similarity">
    <text evidence="2">Belongs to the EccD/Snm4 family.</text>
</comment>
<keyword evidence="4 7" id="KW-0812">Transmembrane</keyword>
<feature type="transmembrane region" description="Helical" evidence="7">
    <location>
        <begin position="152"/>
        <end position="172"/>
    </location>
</feature>
<reference evidence="9 10" key="1">
    <citation type="submission" date="2024-10" db="EMBL/GenBank/DDBJ databases">
        <title>The Natural Products Discovery Center: Release of the First 8490 Sequenced Strains for Exploring Actinobacteria Biosynthetic Diversity.</title>
        <authorList>
            <person name="Kalkreuter E."/>
            <person name="Kautsar S.A."/>
            <person name="Yang D."/>
            <person name="Bader C.D."/>
            <person name="Teijaro C.N."/>
            <person name="Fluegel L."/>
            <person name="Davis C.M."/>
            <person name="Simpson J.R."/>
            <person name="Lauterbach L."/>
            <person name="Steele A.D."/>
            <person name="Gui C."/>
            <person name="Meng S."/>
            <person name="Li G."/>
            <person name="Viehrig K."/>
            <person name="Ye F."/>
            <person name="Su P."/>
            <person name="Kiefer A.F."/>
            <person name="Nichols A."/>
            <person name="Cepeda A.J."/>
            <person name="Yan W."/>
            <person name="Fan B."/>
            <person name="Jiang Y."/>
            <person name="Adhikari A."/>
            <person name="Zheng C.-J."/>
            <person name="Schuster L."/>
            <person name="Cowan T.M."/>
            <person name="Smanski M.J."/>
            <person name="Chevrette M.G."/>
            <person name="De Carvalho L.P.S."/>
            <person name="Shen B."/>
        </authorList>
    </citation>
    <scope>NUCLEOTIDE SEQUENCE [LARGE SCALE GENOMIC DNA]</scope>
    <source>
        <strain evidence="9 10">NPDC020327</strain>
    </source>
</reference>
<keyword evidence="6 7" id="KW-0472">Membrane</keyword>
<proteinExistence type="inferred from homology"/>
<evidence type="ECO:0000313" key="9">
    <source>
        <dbReference type="EMBL" id="MFI1963513.1"/>
    </source>
</evidence>
<sequence length="489" mass="51168">MSTVSATGFCRVTVAAPNSRIDVALPEDVPLSDVYPEILRLSGQTPEEAAPTGYHLVRRDGSVLDDGRSLAEQQIRDGELLLMRPFADSLPPAVFDDVVDAVAAAVETDRRSWSDRMMRGVGLAGGFLLLTMMALVLWFSEPLKHDMHGLPGLIAGAAGLVLVTVSGVRARVYDDHRSAVALGLASLPLLLVAGSGIMPLKGDEGPGRLHLLVGCVVVLIVSVLLVLLLPEADAPFVAASFAAGVGTIATFLAIITGAQPREAAAVTAVVMVAVIGFLPGWSARFARLPIGFRSPDQIARRNQRDSDQQEEEPVDFQVITAQARRGHEMMLGLVAGCAAAIVGSAGVVLGFSTSGWAQALALAVGLATLMRARLFLYTAQVVGLMLAGISTVCLLVLGLALHPPADIVKELVLKGNSGPLDIRTIWLAAAVALGATLLVAIALIVPRQGVTPFWGRMLDLAEGAVLLSLIPLCLAVLDLYMAARGMTSG</sequence>
<evidence type="ECO:0000256" key="6">
    <source>
        <dbReference type="ARBA" id="ARBA00023136"/>
    </source>
</evidence>